<dbReference type="EMBL" id="AP021874">
    <property type="protein sequence ID" value="BBO70815.1"/>
    <property type="molecule type" value="Genomic_DNA"/>
</dbReference>
<dbReference type="OrthoDB" id="9803365at2"/>
<organism evidence="2 3">
    <name type="scientific">Desulfosarcina alkanivorans</name>
    <dbReference type="NCBI Taxonomy" id="571177"/>
    <lineage>
        <taxon>Bacteria</taxon>
        <taxon>Pseudomonadati</taxon>
        <taxon>Thermodesulfobacteriota</taxon>
        <taxon>Desulfobacteria</taxon>
        <taxon>Desulfobacterales</taxon>
        <taxon>Desulfosarcinaceae</taxon>
        <taxon>Desulfosarcina</taxon>
    </lineage>
</organism>
<dbReference type="KEGG" id="dalk:DSCA_47450"/>
<name>A0A5K7YR75_9BACT</name>
<keyword evidence="1" id="KW-0732">Signal</keyword>
<dbReference type="Proteomes" id="UP000427906">
    <property type="component" value="Chromosome"/>
</dbReference>
<accession>A0A5K7YR75</accession>
<reference evidence="2 3" key="1">
    <citation type="submission" date="2019-11" db="EMBL/GenBank/DDBJ databases">
        <title>Comparative genomics of hydrocarbon-degrading Desulfosarcina strains.</title>
        <authorList>
            <person name="Watanabe M."/>
            <person name="Kojima H."/>
            <person name="Fukui M."/>
        </authorList>
    </citation>
    <scope>NUCLEOTIDE SEQUENCE [LARGE SCALE GENOMIC DNA]</scope>
    <source>
        <strain evidence="2 3">PL12</strain>
    </source>
</reference>
<protein>
    <recommendedName>
        <fullName evidence="4">DUF4154 domain-containing protein</fullName>
    </recommendedName>
</protein>
<keyword evidence="3" id="KW-1185">Reference proteome</keyword>
<evidence type="ECO:0008006" key="4">
    <source>
        <dbReference type="Google" id="ProtNLM"/>
    </source>
</evidence>
<feature type="chain" id="PRO_5024401312" description="DUF4154 domain-containing protein" evidence="1">
    <location>
        <begin position="34"/>
        <end position="191"/>
    </location>
</feature>
<evidence type="ECO:0000313" key="3">
    <source>
        <dbReference type="Proteomes" id="UP000427906"/>
    </source>
</evidence>
<proteinExistence type="predicted"/>
<feature type="signal peptide" evidence="1">
    <location>
        <begin position="1"/>
        <end position="33"/>
    </location>
</feature>
<evidence type="ECO:0000256" key="1">
    <source>
        <dbReference type="SAM" id="SignalP"/>
    </source>
</evidence>
<dbReference type="Pfam" id="PF13689">
    <property type="entry name" value="DUF4154"/>
    <property type="match status" value="1"/>
</dbReference>
<dbReference type="AlphaFoldDB" id="A0A5K7YR75"/>
<gene>
    <name evidence="2" type="ORF">DSCA_47450</name>
</gene>
<evidence type="ECO:0000313" key="2">
    <source>
        <dbReference type="EMBL" id="BBO70815.1"/>
    </source>
</evidence>
<sequence length="191" mass="20977">MQGRPHKIKRCSRICRFCTILVLLGLCLPRMGAAGAPSLKADSVKAAFVLNFARYTQWPDHSFSSPTAPIELMVIGGDATHQAFAAINGKVIGSRKLRLRFMKTAEVADSCHMMFISRDVDRSMLSGALAAAANRPILTVGDIPNFIRDGGIINIFNKNNRFHFEIQPEAARRQGLKLSSRLLKLAIIVGD</sequence>
<dbReference type="InterPro" id="IPR025293">
    <property type="entry name" value="YfiR/HmsC-like"/>
</dbReference>